<dbReference type="EMBL" id="VTFX01000001">
    <property type="protein sequence ID" value="KAD4059813.1"/>
    <property type="molecule type" value="Genomic_DNA"/>
</dbReference>
<sequence>MAAYAVAAETEQLLLGFAADTDELERELAEAALVQWDSPAANAFRRELLAAARWIPEASSQLLAAAGELRQDPFLLATGH</sequence>
<dbReference type="RefSeq" id="WP_152271077.1">
    <property type="nucleotide sequence ID" value="NZ_VTFX01000001.1"/>
</dbReference>
<organism evidence="1 2">
    <name type="scientific">Arthrobacter yangruifuii</name>
    <dbReference type="NCBI Taxonomy" id="2606616"/>
    <lineage>
        <taxon>Bacteria</taxon>
        <taxon>Bacillati</taxon>
        <taxon>Actinomycetota</taxon>
        <taxon>Actinomycetes</taxon>
        <taxon>Micrococcales</taxon>
        <taxon>Micrococcaceae</taxon>
        <taxon>Arthrobacter</taxon>
    </lineage>
</organism>
<protein>
    <submittedName>
        <fullName evidence="1">Uncharacterized protein</fullName>
    </submittedName>
</protein>
<name>A0A5N6MSN5_9MICC</name>
<evidence type="ECO:0000313" key="1">
    <source>
        <dbReference type="EMBL" id="KAD4059813.1"/>
    </source>
</evidence>
<proteinExistence type="predicted"/>
<dbReference type="AlphaFoldDB" id="A0A5N6MSN5"/>
<accession>A0A5N6MSN5</accession>
<gene>
    <name evidence="1" type="ORF">GD627_01620</name>
</gene>
<dbReference type="Proteomes" id="UP000326852">
    <property type="component" value="Unassembled WGS sequence"/>
</dbReference>
<keyword evidence="2" id="KW-1185">Reference proteome</keyword>
<evidence type="ECO:0000313" key="2">
    <source>
        <dbReference type="Proteomes" id="UP000326852"/>
    </source>
</evidence>
<comment type="caution">
    <text evidence="1">The sequence shown here is derived from an EMBL/GenBank/DDBJ whole genome shotgun (WGS) entry which is preliminary data.</text>
</comment>
<reference evidence="1 2" key="1">
    <citation type="submission" date="2019-08" db="EMBL/GenBank/DDBJ databases">
        <title>Arthrobacter sp. nov., isolated from plateau pika and Tibetan wild ass.</title>
        <authorList>
            <person name="Ge Y."/>
        </authorList>
    </citation>
    <scope>NUCLEOTIDE SEQUENCE [LARGE SCALE GENOMIC DNA]</scope>
    <source>
        <strain evidence="1 2">785</strain>
    </source>
</reference>